<dbReference type="InterPro" id="IPR036028">
    <property type="entry name" value="SH3-like_dom_sf"/>
</dbReference>
<evidence type="ECO:0000256" key="1">
    <source>
        <dbReference type="SAM" id="MobiDB-lite"/>
    </source>
</evidence>
<comment type="caution">
    <text evidence="2">The sequence shown here is derived from an EMBL/GenBank/DDBJ whole genome shotgun (WGS) entry which is preliminary data.</text>
</comment>
<dbReference type="AlphaFoldDB" id="A0A9W6ZJ20"/>
<dbReference type="SUPFAM" id="SSF50044">
    <property type="entry name" value="SH3-domain"/>
    <property type="match status" value="1"/>
</dbReference>
<protein>
    <recommendedName>
        <fullName evidence="4">SH3 domain-containing protein</fullName>
    </recommendedName>
</protein>
<reference evidence="3" key="1">
    <citation type="journal article" date="2023" name="Commun. Biol.">
        <title>Genome analysis of Parmales, the sister group of diatoms, reveals the evolutionary specialization of diatoms from phago-mixotrophs to photoautotrophs.</title>
        <authorList>
            <person name="Ban H."/>
            <person name="Sato S."/>
            <person name="Yoshikawa S."/>
            <person name="Yamada K."/>
            <person name="Nakamura Y."/>
            <person name="Ichinomiya M."/>
            <person name="Sato N."/>
            <person name="Blanc-Mathieu R."/>
            <person name="Endo H."/>
            <person name="Kuwata A."/>
            <person name="Ogata H."/>
        </authorList>
    </citation>
    <scope>NUCLEOTIDE SEQUENCE [LARGE SCALE GENOMIC DNA]</scope>
    <source>
        <strain evidence="3">NIES 3701</strain>
    </source>
</reference>
<gene>
    <name evidence="2" type="ORF">TrST_g10165</name>
</gene>
<evidence type="ECO:0000313" key="2">
    <source>
        <dbReference type="EMBL" id="GMH53646.1"/>
    </source>
</evidence>
<sequence length="348" mass="38967">MINDALQEENGSPPTSKSFKAPMKPNFPPPAPPKEERDNVNVDRVAIQLKPVQSAPDPNLHVIEDPSIITPGDAVKGKMMTKANLKKAFTFGGRSTLNESQNNTEENEDEEDRKSDLDTWLDEPAAAPPDDDGDAEQHNKNTRIPFYKKMSSGIRSSISSKMSSVQRPSFTLNSNSNSNSAARRASAMFSEFHRRHWLKKSASMPARRNSVSKYIAVHDALEEMVKRKLDKMKLQRALCAKNLTADQKEAVRAFMKAAVTEDGQHIVIEGDKNVCRVMHPFEAQDEWQMSVLAGETVFVRERLKSGWWAVARVDKSTRRILKGKKNSGILPGLCCDWSGKVYTEEVNL</sequence>
<dbReference type="OrthoDB" id="1112565at2759"/>
<name>A0A9W6ZJ20_9STRA</name>
<proteinExistence type="predicted"/>
<feature type="compositionally biased region" description="Polar residues" evidence="1">
    <location>
        <begin position="9"/>
        <end position="18"/>
    </location>
</feature>
<dbReference type="Gene3D" id="2.30.30.40">
    <property type="entry name" value="SH3 Domains"/>
    <property type="match status" value="1"/>
</dbReference>
<evidence type="ECO:0008006" key="4">
    <source>
        <dbReference type="Google" id="ProtNLM"/>
    </source>
</evidence>
<dbReference type="EMBL" id="BRXY01000021">
    <property type="protein sequence ID" value="GMH53646.1"/>
    <property type="molecule type" value="Genomic_DNA"/>
</dbReference>
<feature type="region of interest" description="Disordered" evidence="1">
    <location>
        <begin position="94"/>
        <end position="143"/>
    </location>
</feature>
<accession>A0A9W6ZJ20</accession>
<organism evidence="2 3">
    <name type="scientific">Triparma strigata</name>
    <dbReference type="NCBI Taxonomy" id="1606541"/>
    <lineage>
        <taxon>Eukaryota</taxon>
        <taxon>Sar</taxon>
        <taxon>Stramenopiles</taxon>
        <taxon>Ochrophyta</taxon>
        <taxon>Bolidophyceae</taxon>
        <taxon>Parmales</taxon>
        <taxon>Triparmaceae</taxon>
        <taxon>Triparma</taxon>
    </lineage>
</organism>
<evidence type="ECO:0000313" key="3">
    <source>
        <dbReference type="Proteomes" id="UP001165085"/>
    </source>
</evidence>
<feature type="region of interest" description="Disordered" evidence="1">
    <location>
        <begin position="1"/>
        <end position="39"/>
    </location>
</feature>
<keyword evidence="3" id="KW-1185">Reference proteome</keyword>
<dbReference type="Proteomes" id="UP001165085">
    <property type="component" value="Unassembled WGS sequence"/>
</dbReference>